<gene>
    <name evidence="10" type="ORF">NIES2119_18840</name>
</gene>
<evidence type="ECO:0000313" key="11">
    <source>
        <dbReference type="Proteomes" id="UP000185860"/>
    </source>
</evidence>
<comment type="subcellular location">
    <subcellularLocation>
        <location evidence="1">Cell membrane</location>
        <topology evidence="1">Multi-pass membrane protein</topology>
    </subcellularLocation>
</comment>
<dbReference type="GO" id="GO:0016763">
    <property type="term" value="F:pentosyltransferase activity"/>
    <property type="evidence" value="ECO:0007669"/>
    <property type="project" value="TreeGrafter"/>
</dbReference>
<feature type="transmembrane region" description="Helical" evidence="8">
    <location>
        <begin position="12"/>
        <end position="36"/>
    </location>
</feature>
<organism evidence="10 11">
    <name type="scientific">[Phormidium ambiguum] IAM M-71</name>
    <dbReference type="NCBI Taxonomy" id="454136"/>
    <lineage>
        <taxon>Bacteria</taxon>
        <taxon>Bacillati</taxon>
        <taxon>Cyanobacteriota</taxon>
        <taxon>Cyanophyceae</taxon>
        <taxon>Oscillatoriophycideae</taxon>
        <taxon>Aerosakkonematales</taxon>
        <taxon>Aerosakkonemataceae</taxon>
        <taxon>Floridanema</taxon>
    </lineage>
</organism>
<dbReference type="InterPro" id="IPR038731">
    <property type="entry name" value="RgtA/B/C-like"/>
</dbReference>
<dbReference type="PANTHER" id="PTHR33908:SF11">
    <property type="entry name" value="MEMBRANE PROTEIN"/>
    <property type="match status" value="1"/>
</dbReference>
<evidence type="ECO:0000256" key="2">
    <source>
        <dbReference type="ARBA" id="ARBA00022475"/>
    </source>
</evidence>
<evidence type="ECO:0000259" key="9">
    <source>
        <dbReference type="Pfam" id="PF13231"/>
    </source>
</evidence>
<dbReference type="Proteomes" id="UP000185860">
    <property type="component" value="Unassembled WGS sequence"/>
</dbReference>
<keyword evidence="5 8" id="KW-0812">Transmembrane</keyword>
<evidence type="ECO:0000256" key="6">
    <source>
        <dbReference type="ARBA" id="ARBA00022989"/>
    </source>
</evidence>
<keyword evidence="7 8" id="KW-0472">Membrane</keyword>
<feature type="transmembrane region" description="Helical" evidence="8">
    <location>
        <begin position="412"/>
        <end position="431"/>
    </location>
</feature>
<feature type="domain" description="Glycosyltransferase RgtA/B/C/D-like" evidence="9">
    <location>
        <begin position="107"/>
        <end position="263"/>
    </location>
</feature>
<dbReference type="OrthoDB" id="495800at2"/>
<feature type="transmembrane region" description="Helical" evidence="8">
    <location>
        <begin position="247"/>
        <end position="271"/>
    </location>
</feature>
<feature type="transmembrane region" description="Helical" evidence="8">
    <location>
        <begin position="177"/>
        <end position="195"/>
    </location>
</feature>
<feature type="transmembrane region" description="Helical" evidence="8">
    <location>
        <begin position="126"/>
        <end position="147"/>
    </location>
</feature>
<reference evidence="10 11" key="1">
    <citation type="submission" date="2016-11" db="EMBL/GenBank/DDBJ databases">
        <title>Draft Genome Sequences of Nine Cyanobacterial Strains from Diverse Habitats.</title>
        <authorList>
            <person name="Zhu T."/>
            <person name="Hou S."/>
            <person name="Lu X."/>
            <person name="Hess W.R."/>
        </authorList>
    </citation>
    <scope>NUCLEOTIDE SEQUENCE [LARGE SCALE GENOMIC DNA]</scope>
    <source>
        <strain evidence="10 11">IAM M-71</strain>
    </source>
</reference>
<feature type="transmembrane region" description="Helical" evidence="8">
    <location>
        <begin position="347"/>
        <end position="364"/>
    </location>
</feature>
<sequence length="547" mass="63084">METEIKTTQMFYGLPNIIKLLIVLSLVLGLFFRFYALDKKVYSNDETFSTLLIFNHDLSEILKQSFDGPVIGIEDLQKYQQINTQKTLYESLKQMLSKPYVFPPAYPMLTRLWTELWTQFFNNPMAIQRSFSALISTFALFFIYWLCQELFQNNMVAWITVSLVAVSPFHIQYAQVVRPYSLLTAVTLLSSTCLLKAIRLNSKLSWMIYMLTVFLGLYSNLLFGFVIIAHSAYVLIIKNFNLKDPIIIYYLITLFGGVLSFIPWFLMFILAPSNLFAYSVEQVVHSLPLPSLIVIWIRNIVGIFFDVYDPWIEFTKAFKILGILSPLIFLIVSFSIYLIFRKTTKEVWLFIFTLVGFTGVIFIITDLMFGGSVSTRIRYLTPSVLGIEIAVAYLIYSQLIANSYLQRKLGKVLFLVLMLSGIISCGVISQAESWSAFGSPSYPIIARTINQSTRPLVIADNLGRALTLSYLLDSKVSFQLLRQPKTVKIDDNYSDVFLLETSENLNRRFEKEENYQRKVISKFSRNSPKISNVWRLEKDQKLLELKI</sequence>
<feature type="transmembrane region" description="Helical" evidence="8">
    <location>
        <begin position="283"/>
        <end position="305"/>
    </location>
</feature>
<dbReference type="RefSeq" id="WP_073595044.1">
    <property type="nucleotide sequence ID" value="NZ_MRCE01000018.1"/>
</dbReference>
<keyword evidence="6 8" id="KW-1133">Transmembrane helix</keyword>
<dbReference type="STRING" id="454136.NIES2119_18840"/>
<evidence type="ECO:0000313" key="10">
    <source>
        <dbReference type="EMBL" id="OKH36049.1"/>
    </source>
</evidence>
<dbReference type="AlphaFoldDB" id="A0A1U7IGD9"/>
<feature type="transmembrane region" description="Helical" evidence="8">
    <location>
        <begin position="207"/>
        <end position="235"/>
    </location>
</feature>
<dbReference type="Pfam" id="PF13231">
    <property type="entry name" value="PMT_2"/>
    <property type="match status" value="1"/>
</dbReference>
<keyword evidence="3" id="KW-0328">Glycosyltransferase</keyword>
<dbReference type="EMBL" id="MRCE01000018">
    <property type="protein sequence ID" value="OKH36049.1"/>
    <property type="molecule type" value="Genomic_DNA"/>
</dbReference>
<dbReference type="InterPro" id="IPR050297">
    <property type="entry name" value="LipidA_mod_glycosyltrf_83"/>
</dbReference>
<evidence type="ECO:0000256" key="7">
    <source>
        <dbReference type="ARBA" id="ARBA00023136"/>
    </source>
</evidence>
<feature type="transmembrane region" description="Helical" evidence="8">
    <location>
        <begin position="154"/>
        <end position="171"/>
    </location>
</feature>
<dbReference type="GO" id="GO:0005886">
    <property type="term" value="C:plasma membrane"/>
    <property type="evidence" value="ECO:0007669"/>
    <property type="project" value="UniProtKB-SubCell"/>
</dbReference>
<dbReference type="GO" id="GO:0009103">
    <property type="term" value="P:lipopolysaccharide biosynthetic process"/>
    <property type="evidence" value="ECO:0007669"/>
    <property type="project" value="UniProtKB-ARBA"/>
</dbReference>
<evidence type="ECO:0000256" key="5">
    <source>
        <dbReference type="ARBA" id="ARBA00022692"/>
    </source>
</evidence>
<evidence type="ECO:0000256" key="4">
    <source>
        <dbReference type="ARBA" id="ARBA00022679"/>
    </source>
</evidence>
<accession>A0A1U7IGD9</accession>
<name>A0A1U7IGD9_9CYAN</name>
<evidence type="ECO:0000256" key="1">
    <source>
        <dbReference type="ARBA" id="ARBA00004651"/>
    </source>
</evidence>
<dbReference type="PANTHER" id="PTHR33908">
    <property type="entry name" value="MANNOSYLTRANSFERASE YKCB-RELATED"/>
    <property type="match status" value="1"/>
</dbReference>
<evidence type="ECO:0000256" key="3">
    <source>
        <dbReference type="ARBA" id="ARBA00022676"/>
    </source>
</evidence>
<keyword evidence="2" id="KW-1003">Cell membrane</keyword>
<evidence type="ECO:0000256" key="8">
    <source>
        <dbReference type="SAM" id="Phobius"/>
    </source>
</evidence>
<feature type="transmembrane region" description="Helical" evidence="8">
    <location>
        <begin position="317"/>
        <end position="340"/>
    </location>
</feature>
<feature type="transmembrane region" description="Helical" evidence="8">
    <location>
        <begin position="384"/>
        <end position="405"/>
    </location>
</feature>
<proteinExistence type="predicted"/>
<keyword evidence="4" id="KW-0808">Transferase</keyword>
<comment type="caution">
    <text evidence="10">The sequence shown here is derived from an EMBL/GenBank/DDBJ whole genome shotgun (WGS) entry which is preliminary data.</text>
</comment>
<protein>
    <recommendedName>
        <fullName evidence="9">Glycosyltransferase RgtA/B/C/D-like domain-containing protein</fullName>
    </recommendedName>
</protein>